<proteinExistence type="predicted"/>
<dbReference type="OrthoDB" id="3210666at2759"/>
<gene>
    <name evidence="1" type="ORF">EW146_g6013</name>
</gene>
<evidence type="ECO:0000313" key="1">
    <source>
        <dbReference type="EMBL" id="THH14302.1"/>
    </source>
</evidence>
<reference evidence="1 2" key="1">
    <citation type="submission" date="2019-02" db="EMBL/GenBank/DDBJ databases">
        <title>Genome sequencing of the rare red list fungi Bondarzewia mesenterica.</title>
        <authorList>
            <person name="Buettner E."/>
            <person name="Kellner H."/>
        </authorList>
    </citation>
    <scope>NUCLEOTIDE SEQUENCE [LARGE SCALE GENOMIC DNA]</scope>
    <source>
        <strain evidence="1 2">DSM 108281</strain>
    </source>
</reference>
<dbReference type="AlphaFoldDB" id="A0A4S4LPT7"/>
<keyword evidence="2" id="KW-1185">Reference proteome</keyword>
<sequence>MSPAHYEDPSPAYTPSPTAAVLGWIPNPRRLPTLPRHYTSSSMDSTSSARSSNEVEKVIHTYALTAGSADLQFSITIEPGPDHLGHHILFLTMKTGSVERPICMPVPLKLKVDPRDVRFSVFMFPTKASLPEGCLHSLRVWLRANEVDHRLFSEDSLWVGRDPDFYSIKDATFARLRSTTQDAQVYRAVIGRALIDLIIR</sequence>
<name>A0A4S4LPT7_9AGAM</name>
<comment type="caution">
    <text evidence="1">The sequence shown here is derived from an EMBL/GenBank/DDBJ whole genome shotgun (WGS) entry which is preliminary data.</text>
</comment>
<protein>
    <submittedName>
        <fullName evidence="1">Uncharacterized protein</fullName>
    </submittedName>
</protein>
<organism evidence="1 2">
    <name type="scientific">Bondarzewia mesenterica</name>
    <dbReference type="NCBI Taxonomy" id="1095465"/>
    <lineage>
        <taxon>Eukaryota</taxon>
        <taxon>Fungi</taxon>
        <taxon>Dikarya</taxon>
        <taxon>Basidiomycota</taxon>
        <taxon>Agaricomycotina</taxon>
        <taxon>Agaricomycetes</taxon>
        <taxon>Russulales</taxon>
        <taxon>Bondarzewiaceae</taxon>
        <taxon>Bondarzewia</taxon>
    </lineage>
</organism>
<dbReference type="EMBL" id="SGPL01000287">
    <property type="protein sequence ID" value="THH14302.1"/>
    <property type="molecule type" value="Genomic_DNA"/>
</dbReference>
<dbReference type="Proteomes" id="UP000310158">
    <property type="component" value="Unassembled WGS sequence"/>
</dbReference>
<accession>A0A4S4LPT7</accession>
<evidence type="ECO:0000313" key="2">
    <source>
        <dbReference type="Proteomes" id="UP000310158"/>
    </source>
</evidence>